<comment type="caution">
    <text evidence="1">The sequence shown here is derived from an EMBL/GenBank/DDBJ whole genome shotgun (WGS) entry which is preliminary data.</text>
</comment>
<dbReference type="RefSeq" id="WP_367880050.1">
    <property type="nucleotide sequence ID" value="NZ_JBFNXX010000049.1"/>
</dbReference>
<feature type="non-terminal residue" evidence="1">
    <location>
        <position position="1"/>
    </location>
</feature>
<dbReference type="Proteomes" id="UP001556098">
    <property type="component" value="Unassembled WGS sequence"/>
</dbReference>
<protein>
    <submittedName>
        <fullName evidence="1">Uncharacterized protein</fullName>
    </submittedName>
</protein>
<sequence>PLWIIADPPWHIDAVGGRSHHQSHPEEIMRELFGGIGPISVLGDEVTMCGITMRKVELADKVAAKITQETKYPDEVEKKLFSVLNQL</sequence>
<evidence type="ECO:0000313" key="2">
    <source>
        <dbReference type="Proteomes" id="UP001556098"/>
    </source>
</evidence>
<dbReference type="EMBL" id="JBFNXX010000049">
    <property type="protein sequence ID" value="MEW9922359.1"/>
    <property type="molecule type" value="Genomic_DNA"/>
</dbReference>
<keyword evidence="2" id="KW-1185">Reference proteome</keyword>
<name>A0ABV3RVK1_9RHOB</name>
<accession>A0ABV3RVK1</accession>
<proteinExistence type="predicted"/>
<evidence type="ECO:0000313" key="1">
    <source>
        <dbReference type="EMBL" id="MEW9922359.1"/>
    </source>
</evidence>
<organism evidence="1 2">
    <name type="scientific">Sulfitobacter sediminis</name>
    <dbReference type="NCBI Taxonomy" id="3234186"/>
    <lineage>
        <taxon>Bacteria</taxon>
        <taxon>Pseudomonadati</taxon>
        <taxon>Pseudomonadota</taxon>
        <taxon>Alphaproteobacteria</taxon>
        <taxon>Rhodobacterales</taxon>
        <taxon>Roseobacteraceae</taxon>
        <taxon>Sulfitobacter</taxon>
    </lineage>
</organism>
<gene>
    <name evidence="1" type="ORF">AB2B41_22395</name>
</gene>
<reference evidence="1 2" key="1">
    <citation type="submission" date="2024-07" db="EMBL/GenBank/DDBJ databases">
        <title>Marimonas sp.nov., isolated from tidal-flat sediment.</title>
        <authorList>
            <person name="Jayan J.N."/>
            <person name="Lee S.S."/>
        </authorList>
    </citation>
    <scope>NUCLEOTIDE SEQUENCE [LARGE SCALE GENOMIC DNA]</scope>
    <source>
        <strain evidence="1 2">MJW-29</strain>
    </source>
</reference>